<dbReference type="SUPFAM" id="SSF51735">
    <property type="entry name" value="NAD(P)-binding Rossmann-fold domains"/>
    <property type="match status" value="1"/>
</dbReference>
<feature type="domain" description="GFO/IDH/MocA-like oxidoreductase" evidence="2">
    <location>
        <begin position="148"/>
        <end position="279"/>
    </location>
</feature>
<dbReference type="SUPFAM" id="SSF55347">
    <property type="entry name" value="Glyceraldehyde-3-phosphate dehydrogenase-like, C-terminal domain"/>
    <property type="match status" value="1"/>
</dbReference>
<dbReference type="PANTHER" id="PTHR43708:SF3">
    <property type="entry name" value="OXIDOREDUCTASE"/>
    <property type="match status" value="1"/>
</dbReference>
<dbReference type="Gene3D" id="3.40.50.720">
    <property type="entry name" value="NAD(P)-binding Rossmann-like Domain"/>
    <property type="match status" value="1"/>
</dbReference>
<keyword evidence="4" id="KW-1185">Reference proteome</keyword>
<protein>
    <submittedName>
        <fullName evidence="3">Dehydrogenase</fullName>
    </submittedName>
</protein>
<dbReference type="InterPro" id="IPR000683">
    <property type="entry name" value="Gfo/Idh/MocA-like_OxRdtase_N"/>
</dbReference>
<name>A0ABU0JP57_9HYPH</name>
<gene>
    <name evidence="3" type="ORF">QO011_008318</name>
</gene>
<organism evidence="3 4">
    <name type="scientific">Labrys wisconsinensis</name>
    <dbReference type="NCBI Taxonomy" id="425677"/>
    <lineage>
        <taxon>Bacteria</taxon>
        <taxon>Pseudomonadati</taxon>
        <taxon>Pseudomonadota</taxon>
        <taxon>Alphaproteobacteria</taxon>
        <taxon>Hyphomicrobiales</taxon>
        <taxon>Xanthobacteraceae</taxon>
        <taxon>Labrys</taxon>
    </lineage>
</organism>
<evidence type="ECO:0000313" key="4">
    <source>
        <dbReference type="Proteomes" id="UP001242480"/>
    </source>
</evidence>
<comment type="caution">
    <text evidence="3">The sequence shown here is derived from an EMBL/GenBank/DDBJ whole genome shotgun (WGS) entry which is preliminary data.</text>
</comment>
<evidence type="ECO:0000259" key="1">
    <source>
        <dbReference type="Pfam" id="PF01408"/>
    </source>
</evidence>
<dbReference type="InterPro" id="IPR051317">
    <property type="entry name" value="Gfo/Idh/MocA_oxidoreduct"/>
</dbReference>
<dbReference type="Proteomes" id="UP001242480">
    <property type="component" value="Unassembled WGS sequence"/>
</dbReference>
<proteinExistence type="predicted"/>
<dbReference type="Pfam" id="PF01408">
    <property type="entry name" value="GFO_IDH_MocA"/>
    <property type="match status" value="1"/>
</dbReference>
<accession>A0ABU0JP57</accession>
<evidence type="ECO:0000313" key="3">
    <source>
        <dbReference type="EMBL" id="MDQ0475276.1"/>
    </source>
</evidence>
<dbReference type="Pfam" id="PF22725">
    <property type="entry name" value="GFO_IDH_MocA_C3"/>
    <property type="match status" value="1"/>
</dbReference>
<dbReference type="EMBL" id="JAUSVX010000032">
    <property type="protein sequence ID" value="MDQ0475276.1"/>
    <property type="molecule type" value="Genomic_DNA"/>
</dbReference>
<dbReference type="RefSeq" id="WP_307286276.1">
    <property type="nucleotide sequence ID" value="NZ_JAUSVX010000032.1"/>
</dbReference>
<reference evidence="3 4" key="1">
    <citation type="submission" date="2023-07" db="EMBL/GenBank/DDBJ databases">
        <title>Genomic Encyclopedia of Type Strains, Phase IV (KMG-IV): sequencing the most valuable type-strain genomes for metagenomic binning, comparative biology and taxonomic classification.</title>
        <authorList>
            <person name="Goeker M."/>
        </authorList>
    </citation>
    <scope>NUCLEOTIDE SEQUENCE [LARGE SCALE GENOMIC DNA]</scope>
    <source>
        <strain evidence="3 4">DSM 19619</strain>
    </source>
</reference>
<dbReference type="PANTHER" id="PTHR43708">
    <property type="entry name" value="CONSERVED EXPRESSED OXIDOREDUCTASE (EUROFUNG)"/>
    <property type="match status" value="1"/>
</dbReference>
<feature type="domain" description="Gfo/Idh/MocA-like oxidoreductase N-terminal" evidence="1">
    <location>
        <begin position="10"/>
        <end position="140"/>
    </location>
</feature>
<evidence type="ECO:0000259" key="2">
    <source>
        <dbReference type="Pfam" id="PF22725"/>
    </source>
</evidence>
<dbReference type="Gene3D" id="3.30.360.10">
    <property type="entry name" value="Dihydrodipicolinate Reductase, domain 2"/>
    <property type="match status" value="1"/>
</dbReference>
<dbReference type="InterPro" id="IPR036291">
    <property type="entry name" value="NAD(P)-bd_dom_sf"/>
</dbReference>
<sequence>MDEGAPPRRIRWGMVGGGRGAFIGEVHRRAARLDDGYELLAGALSSDPERARLSAQDCRIAPERAHADYAAMARAEAARPDGIEAVSIVTPNHRHHAVAKAFLEQGIHVICDKPLATSLADARDLVALARARNLLLGVTYNYSGYPMVRHARDLVRGGAIGRVRMVQAEFVLGWLSTALEAEGAKQAEWRTDPAQAGPSGVVGDVGTHAFHLAQFVTGLELEAVSADIATFVPGRRLEDNATMMLRWRGGARGAIWASMVAAGETVGLRLRVYGETGHIAWDQSYPDDLQVRPLNGEAHVLARGGKLSPAAKAATRLVAGLPEGFFEAFANLYRDYASIITALREGTPPPEPIAPTGEDGVAGLAFVEAVLNSARRDGAWVRPT</sequence>
<dbReference type="InterPro" id="IPR055170">
    <property type="entry name" value="GFO_IDH_MocA-like_dom"/>
</dbReference>